<reference evidence="3" key="1">
    <citation type="submission" date="2022-07" db="EMBL/GenBank/DDBJ databases">
        <title>Phylogenomic reconstructions and comparative analyses of Kickxellomycotina fungi.</title>
        <authorList>
            <person name="Reynolds N.K."/>
            <person name="Stajich J.E."/>
            <person name="Barry K."/>
            <person name="Grigoriev I.V."/>
            <person name="Crous P."/>
            <person name="Smith M.E."/>
        </authorList>
    </citation>
    <scope>NUCLEOTIDE SEQUENCE</scope>
    <source>
        <strain evidence="3">NBRC 100468</strain>
    </source>
</reference>
<evidence type="ECO:0000256" key="2">
    <source>
        <dbReference type="SAM" id="Phobius"/>
    </source>
</evidence>
<feature type="region of interest" description="Disordered" evidence="1">
    <location>
        <begin position="73"/>
        <end position="135"/>
    </location>
</feature>
<proteinExistence type="predicted"/>
<gene>
    <name evidence="3" type="ORF">H4219_005094</name>
</gene>
<protein>
    <submittedName>
        <fullName evidence="3">Uncharacterized protein</fullName>
    </submittedName>
</protein>
<feature type="transmembrane region" description="Helical" evidence="2">
    <location>
        <begin position="6"/>
        <end position="28"/>
    </location>
</feature>
<evidence type="ECO:0000313" key="4">
    <source>
        <dbReference type="Proteomes" id="UP001150538"/>
    </source>
</evidence>
<evidence type="ECO:0000313" key="3">
    <source>
        <dbReference type="EMBL" id="KAJ1913710.1"/>
    </source>
</evidence>
<sequence length="135" mass="14547">MKATTYPTIATTLLAGTLVPSLLLVLGFPARILLKYPYNTELAYCMCIDCGCGPWYWGLPPYDVTLINDPDIIPIPTSINDGSSGNDNDDDDDSNPDNNNGADDDDNDDGSNPDNNNGADNDDNDDVDVDVDVEQ</sequence>
<evidence type="ECO:0000256" key="1">
    <source>
        <dbReference type="SAM" id="MobiDB-lite"/>
    </source>
</evidence>
<keyword evidence="2" id="KW-1133">Transmembrane helix</keyword>
<dbReference type="EMBL" id="JANBPU010000244">
    <property type="protein sequence ID" value="KAJ1913710.1"/>
    <property type="molecule type" value="Genomic_DNA"/>
</dbReference>
<dbReference type="AlphaFoldDB" id="A0A9W7ZPC3"/>
<feature type="compositionally biased region" description="Acidic residues" evidence="1">
    <location>
        <begin position="102"/>
        <end position="111"/>
    </location>
</feature>
<keyword evidence="2" id="KW-0812">Transmembrane</keyword>
<accession>A0A9W7ZPC3</accession>
<comment type="caution">
    <text evidence="3">The sequence shown here is derived from an EMBL/GenBank/DDBJ whole genome shotgun (WGS) entry which is preliminary data.</text>
</comment>
<organism evidence="3 4">
    <name type="scientific">Mycoemilia scoparia</name>
    <dbReference type="NCBI Taxonomy" id="417184"/>
    <lineage>
        <taxon>Eukaryota</taxon>
        <taxon>Fungi</taxon>
        <taxon>Fungi incertae sedis</taxon>
        <taxon>Zoopagomycota</taxon>
        <taxon>Kickxellomycotina</taxon>
        <taxon>Kickxellomycetes</taxon>
        <taxon>Kickxellales</taxon>
        <taxon>Kickxellaceae</taxon>
        <taxon>Mycoemilia</taxon>
    </lineage>
</organism>
<keyword evidence="4" id="KW-1185">Reference proteome</keyword>
<dbReference type="Proteomes" id="UP001150538">
    <property type="component" value="Unassembled WGS sequence"/>
</dbReference>
<keyword evidence="2" id="KW-0472">Membrane</keyword>
<feature type="compositionally biased region" description="Acidic residues" evidence="1">
    <location>
        <begin position="120"/>
        <end position="135"/>
    </location>
</feature>
<name>A0A9W7ZPC3_9FUNG</name>